<organism evidence="2 3">
    <name type="scientific">Coprinellus micaceus</name>
    <name type="common">Glistening ink-cap mushroom</name>
    <name type="synonym">Coprinus micaceus</name>
    <dbReference type="NCBI Taxonomy" id="71717"/>
    <lineage>
        <taxon>Eukaryota</taxon>
        <taxon>Fungi</taxon>
        <taxon>Dikarya</taxon>
        <taxon>Basidiomycota</taxon>
        <taxon>Agaricomycotina</taxon>
        <taxon>Agaricomycetes</taxon>
        <taxon>Agaricomycetidae</taxon>
        <taxon>Agaricales</taxon>
        <taxon>Agaricineae</taxon>
        <taxon>Psathyrellaceae</taxon>
        <taxon>Coprinellus</taxon>
    </lineage>
</organism>
<dbReference type="AlphaFoldDB" id="A0A4Y7T337"/>
<evidence type="ECO:0000313" key="2">
    <source>
        <dbReference type="EMBL" id="TEB28550.1"/>
    </source>
</evidence>
<comment type="caution">
    <text evidence="2">The sequence shown here is derived from an EMBL/GenBank/DDBJ whole genome shotgun (WGS) entry which is preliminary data.</text>
</comment>
<protein>
    <submittedName>
        <fullName evidence="2">Uncharacterized protein</fullName>
    </submittedName>
</protein>
<feature type="compositionally biased region" description="Acidic residues" evidence="1">
    <location>
        <begin position="113"/>
        <end position="129"/>
    </location>
</feature>
<evidence type="ECO:0000313" key="3">
    <source>
        <dbReference type="Proteomes" id="UP000298030"/>
    </source>
</evidence>
<evidence type="ECO:0000256" key="1">
    <source>
        <dbReference type="SAM" id="MobiDB-lite"/>
    </source>
</evidence>
<gene>
    <name evidence="2" type="ORF">FA13DRAFT_1711834</name>
</gene>
<proteinExistence type="predicted"/>
<feature type="region of interest" description="Disordered" evidence="1">
    <location>
        <begin position="93"/>
        <end position="135"/>
    </location>
</feature>
<dbReference type="Proteomes" id="UP000298030">
    <property type="component" value="Unassembled WGS sequence"/>
</dbReference>
<accession>A0A4Y7T337</accession>
<dbReference type="EMBL" id="QPFP01000032">
    <property type="protein sequence ID" value="TEB28550.1"/>
    <property type="molecule type" value="Genomic_DNA"/>
</dbReference>
<sequence>MTCLGCFLGSPHQLVWFLLSEERAGWKEQGVAAFQIIEALSNAKASDLSPGERNLIATLTRHQPRKKAVKIRRVSNKGRLIVETVDSAGFLPRDNFRRGPSGGRPAESRAPDGDSETAEDGGSDDDMPPLEDVHPSHMTMADVMSLAFQLWQVTGSPYFEALLVYLGRRHYGGSESDWAYWLFCRIPGVKQWDNSYIYHPPQGMDSLNKADKNVVRVTALGWGRWSASEVHSNHTRSLRLCAPTKGPVPHSD</sequence>
<name>A0A4Y7T337_COPMI</name>
<reference evidence="2 3" key="1">
    <citation type="journal article" date="2019" name="Nat. Ecol. Evol.">
        <title>Megaphylogeny resolves global patterns of mushroom evolution.</title>
        <authorList>
            <person name="Varga T."/>
            <person name="Krizsan K."/>
            <person name="Foldi C."/>
            <person name="Dima B."/>
            <person name="Sanchez-Garcia M."/>
            <person name="Sanchez-Ramirez S."/>
            <person name="Szollosi G.J."/>
            <person name="Szarkandi J.G."/>
            <person name="Papp V."/>
            <person name="Albert L."/>
            <person name="Andreopoulos W."/>
            <person name="Angelini C."/>
            <person name="Antonin V."/>
            <person name="Barry K.W."/>
            <person name="Bougher N.L."/>
            <person name="Buchanan P."/>
            <person name="Buyck B."/>
            <person name="Bense V."/>
            <person name="Catcheside P."/>
            <person name="Chovatia M."/>
            <person name="Cooper J."/>
            <person name="Damon W."/>
            <person name="Desjardin D."/>
            <person name="Finy P."/>
            <person name="Geml J."/>
            <person name="Haridas S."/>
            <person name="Hughes K."/>
            <person name="Justo A."/>
            <person name="Karasinski D."/>
            <person name="Kautmanova I."/>
            <person name="Kiss B."/>
            <person name="Kocsube S."/>
            <person name="Kotiranta H."/>
            <person name="LaButti K.M."/>
            <person name="Lechner B.E."/>
            <person name="Liimatainen K."/>
            <person name="Lipzen A."/>
            <person name="Lukacs Z."/>
            <person name="Mihaltcheva S."/>
            <person name="Morgado L.N."/>
            <person name="Niskanen T."/>
            <person name="Noordeloos M.E."/>
            <person name="Ohm R.A."/>
            <person name="Ortiz-Santana B."/>
            <person name="Ovrebo C."/>
            <person name="Racz N."/>
            <person name="Riley R."/>
            <person name="Savchenko A."/>
            <person name="Shiryaev A."/>
            <person name="Soop K."/>
            <person name="Spirin V."/>
            <person name="Szebenyi C."/>
            <person name="Tomsovsky M."/>
            <person name="Tulloss R.E."/>
            <person name="Uehling J."/>
            <person name="Grigoriev I.V."/>
            <person name="Vagvolgyi C."/>
            <person name="Papp T."/>
            <person name="Martin F.M."/>
            <person name="Miettinen O."/>
            <person name="Hibbett D.S."/>
            <person name="Nagy L.G."/>
        </authorList>
    </citation>
    <scope>NUCLEOTIDE SEQUENCE [LARGE SCALE GENOMIC DNA]</scope>
    <source>
        <strain evidence="2 3">FP101781</strain>
    </source>
</reference>
<keyword evidence="3" id="KW-1185">Reference proteome</keyword>